<reference evidence="2" key="1">
    <citation type="submission" date="2019-08" db="EMBL/GenBank/DDBJ databases">
        <authorList>
            <person name="Kucharzyk K."/>
            <person name="Murdoch R.W."/>
            <person name="Higgins S."/>
            <person name="Loffler F."/>
        </authorList>
    </citation>
    <scope>NUCLEOTIDE SEQUENCE</scope>
</reference>
<comment type="caution">
    <text evidence="2">The sequence shown here is derived from an EMBL/GenBank/DDBJ whole genome shotgun (WGS) entry which is preliminary data.</text>
</comment>
<dbReference type="EMBL" id="VSSQ01000407">
    <property type="protein sequence ID" value="MPL93883.1"/>
    <property type="molecule type" value="Genomic_DNA"/>
</dbReference>
<evidence type="ECO:0000313" key="2">
    <source>
        <dbReference type="EMBL" id="MPL93883.1"/>
    </source>
</evidence>
<dbReference type="InterPro" id="IPR005079">
    <property type="entry name" value="Peptidase_C45_hydrolase"/>
</dbReference>
<sequence length="460" mass="51223">MKRLLAWGILVLFLIGSAGVTPSSAGEVLVLEGSAAEVGKLWGETNKESIIKAFNAFLSRAEGKEDQLRSFAKLSIDLSKKIGCSYWIDELNAIADTAGIDRELYIAFTFGRYRDLALLYKGVGCTTFAVTPPATKNGRIIFHKTRETAPDLQSGYLKRITGVQGTDRQPYKFFGEMGTADTGISFFVNEKGLAGGADVPSQWQNRECYVGSYKGTLPFVTPPKYDGFMNHYVPRYIAEHCRNVDEAKEALHSFAEKGYLASGKWGTNYLFVDARGKILQIADDCYKIIEEQMDPALEKDGKSWKGIYFTVHRENDYGTPEDALVSAYGKITAELVNSPGVAKHPAMWNFPRAQSSATIVIDPEFPEKMTTVFVTLPAYSYSIPFFMGANATPKALADGTVYSVQKDSYRYSEFYEAGINDLWRAFAYDIRERVKKGEDVTKDLNGFFGQMVDQVLTMNK</sequence>
<dbReference type="AlphaFoldDB" id="A0A644VU29"/>
<proteinExistence type="predicted"/>
<organism evidence="2">
    <name type="scientific">bioreactor metagenome</name>
    <dbReference type="NCBI Taxonomy" id="1076179"/>
    <lineage>
        <taxon>unclassified sequences</taxon>
        <taxon>metagenomes</taxon>
        <taxon>ecological metagenomes</taxon>
    </lineage>
</organism>
<dbReference type="Gene3D" id="3.60.60.10">
    <property type="entry name" value="Penicillin V Acylase, Chain A"/>
    <property type="match status" value="1"/>
</dbReference>
<gene>
    <name evidence="2" type="ORF">SDC9_40031</name>
</gene>
<accession>A0A644VU29</accession>
<name>A0A644VU29_9ZZZZ</name>
<protein>
    <recommendedName>
        <fullName evidence="1">Peptidase C45 hydrolase domain-containing protein</fullName>
    </recommendedName>
</protein>
<dbReference type="Pfam" id="PF03417">
    <property type="entry name" value="AAT"/>
    <property type="match status" value="1"/>
</dbReference>
<feature type="domain" description="Peptidase C45 hydrolase" evidence="1">
    <location>
        <begin position="170"/>
        <end position="280"/>
    </location>
</feature>
<evidence type="ECO:0000259" key="1">
    <source>
        <dbReference type="Pfam" id="PF03417"/>
    </source>
</evidence>